<reference evidence="1 2" key="1">
    <citation type="submission" date="2020-03" db="EMBL/GenBank/DDBJ databases">
        <title>Genomic Encyclopedia of Type Strains, Phase IV (KMG-IV): sequencing the most valuable type-strain genomes for metagenomic binning, comparative biology and taxonomic classification.</title>
        <authorList>
            <person name="Goeker M."/>
        </authorList>
    </citation>
    <scope>NUCLEOTIDE SEQUENCE [LARGE SCALE GENOMIC DNA]</scope>
    <source>
        <strain evidence="1 2">DSM 19867</strain>
    </source>
</reference>
<dbReference type="Gene3D" id="3.40.630.30">
    <property type="match status" value="1"/>
</dbReference>
<dbReference type="AlphaFoldDB" id="A0A846MWY7"/>
<sequence length="198" mass="22281">MSSSPARYACLPRPRLEENGVWIETIQPGDIESIRLWRNAQLEVLRQPAPITPEQQQAYFAAQIWPTLALAQPCNILVSYHAGERLIGYGGLVHIAWEHKRAEISFLLDPAELAPKEHYAMRFKAFLGLMKTLAFKDLGLNRLFTETYALRPDHIAVLESAGFVREGVMRQHVRINGVGVDSLLHGCLCSDQTHGEPQ</sequence>
<dbReference type="InterPro" id="IPR016181">
    <property type="entry name" value="Acyl_CoA_acyltransferase"/>
</dbReference>
<dbReference type="EMBL" id="JAASRM010000001">
    <property type="protein sequence ID" value="NIK88068.1"/>
    <property type="molecule type" value="Genomic_DNA"/>
</dbReference>
<evidence type="ECO:0000313" key="1">
    <source>
        <dbReference type="EMBL" id="NIK88068.1"/>
    </source>
</evidence>
<dbReference type="PANTHER" id="PTHR43441">
    <property type="entry name" value="RIBOSOMAL-PROTEIN-SERINE ACETYLTRANSFERASE"/>
    <property type="match status" value="1"/>
</dbReference>
<dbReference type="GO" id="GO:0008999">
    <property type="term" value="F:protein-N-terminal-alanine acetyltransferase activity"/>
    <property type="evidence" value="ECO:0007669"/>
    <property type="project" value="TreeGrafter"/>
</dbReference>
<organism evidence="1 2">
    <name type="scientific">Rhizomicrobium palustre</name>
    <dbReference type="NCBI Taxonomy" id="189966"/>
    <lineage>
        <taxon>Bacteria</taxon>
        <taxon>Pseudomonadati</taxon>
        <taxon>Pseudomonadota</taxon>
        <taxon>Alphaproteobacteria</taxon>
        <taxon>Micropepsales</taxon>
        <taxon>Micropepsaceae</taxon>
        <taxon>Rhizomicrobium</taxon>
    </lineage>
</organism>
<dbReference type="Pfam" id="PF13420">
    <property type="entry name" value="Acetyltransf_4"/>
    <property type="match status" value="1"/>
</dbReference>
<dbReference type="GO" id="GO:0005737">
    <property type="term" value="C:cytoplasm"/>
    <property type="evidence" value="ECO:0007669"/>
    <property type="project" value="TreeGrafter"/>
</dbReference>
<evidence type="ECO:0000313" key="2">
    <source>
        <dbReference type="Proteomes" id="UP000570514"/>
    </source>
</evidence>
<dbReference type="GO" id="GO:1990189">
    <property type="term" value="F:protein N-terminal-serine acetyltransferase activity"/>
    <property type="evidence" value="ECO:0007669"/>
    <property type="project" value="TreeGrafter"/>
</dbReference>
<comment type="caution">
    <text evidence="1">The sequence shown here is derived from an EMBL/GenBank/DDBJ whole genome shotgun (WGS) entry which is preliminary data.</text>
</comment>
<dbReference type="PANTHER" id="PTHR43441:SF2">
    <property type="entry name" value="FAMILY ACETYLTRANSFERASE, PUTATIVE (AFU_ORTHOLOGUE AFUA_7G00850)-RELATED"/>
    <property type="match status" value="1"/>
</dbReference>
<proteinExistence type="predicted"/>
<accession>A0A846MWY7</accession>
<protein>
    <submittedName>
        <fullName evidence="1">RimJ/RimL family protein N-acetyltransferase</fullName>
    </submittedName>
</protein>
<dbReference type="RefSeq" id="WP_167082196.1">
    <property type="nucleotide sequence ID" value="NZ_BAAADC010000001.1"/>
</dbReference>
<gene>
    <name evidence="1" type="ORF">FHS83_001386</name>
</gene>
<keyword evidence="2" id="KW-1185">Reference proteome</keyword>
<dbReference type="Proteomes" id="UP000570514">
    <property type="component" value="Unassembled WGS sequence"/>
</dbReference>
<name>A0A846MWY7_9PROT</name>
<keyword evidence="1" id="KW-0808">Transferase</keyword>
<dbReference type="InterPro" id="IPR051908">
    <property type="entry name" value="Ribosomal_N-acetyltransferase"/>
</dbReference>
<dbReference type="SUPFAM" id="SSF55729">
    <property type="entry name" value="Acyl-CoA N-acyltransferases (Nat)"/>
    <property type="match status" value="1"/>
</dbReference>